<evidence type="ECO:0000313" key="3">
    <source>
        <dbReference type="Proteomes" id="UP000006174"/>
    </source>
</evidence>
<gene>
    <name evidence="2" type="ORF">UHOR_14059</name>
</gene>
<dbReference type="PANTHER" id="PTHR11439:SF483">
    <property type="entry name" value="PEPTIDE SYNTHASE GLIP-LIKE, PUTATIVE (AFU_ORTHOLOGUE AFUA_3G12920)-RELATED"/>
    <property type="match status" value="1"/>
</dbReference>
<name>I2FSR4_USTHO</name>
<dbReference type="AlphaFoldDB" id="I2FSR4"/>
<dbReference type="PANTHER" id="PTHR11439">
    <property type="entry name" value="GAG-POL-RELATED RETROTRANSPOSON"/>
    <property type="match status" value="1"/>
</dbReference>
<reference evidence="2 3" key="1">
    <citation type="journal article" date="2012" name="Plant Cell">
        <title>Genome comparison of barley and maize smut fungi reveals targeted loss of RNA silencing components and species-specific presence of transposable elements.</title>
        <authorList>
            <person name="Laurie J.D."/>
            <person name="Ali S."/>
            <person name="Linning R."/>
            <person name="Mannhaupt G."/>
            <person name="Wong P."/>
            <person name="Gueldener U."/>
            <person name="Muensterkoetter M."/>
            <person name="Moore R."/>
            <person name="Kahmann R."/>
            <person name="Bakkeren G."/>
            <person name="Schirawski J."/>
        </authorList>
    </citation>
    <scope>NUCLEOTIDE SEQUENCE [LARGE SCALE GENOMIC DNA]</scope>
    <source>
        <strain evidence="3">Uh4875-4</strain>
    </source>
</reference>
<dbReference type="InterPro" id="IPR013103">
    <property type="entry name" value="RVT_2"/>
</dbReference>
<dbReference type="InterPro" id="IPR043502">
    <property type="entry name" value="DNA/RNA_pol_sf"/>
</dbReference>
<dbReference type="STRING" id="1128400.I2FSR4"/>
<comment type="caution">
    <text evidence="2">The sequence shown here is derived from an EMBL/GenBank/DDBJ whole genome shotgun (WGS) entry which is preliminary data.</text>
</comment>
<dbReference type="Proteomes" id="UP000006174">
    <property type="component" value="Unassembled WGS sequence"/>
</dbReference>
<dbReference type="EMBL" id="CAGI01000150">
    <property type="protein sequence ID" value="CCF49957.1"/>
    <property type="molecule type" value="Genomic_DNA"/>
</dbReference>
<proteinExistence type="predicted"/>
<dbReference type="Pfam" id="PF07727">
    <property type="entry name" value="RVT_2"/>
    <property type="match status" value="1"/>
</dbReference>
<dbReference type="CDD" id="cd09272">
    <property type="entry name" value="RNase_HI_RT_Ty1"/>
    <property type="match status" value="1"/>
</dbReference>
<protein>
    <recommendedName>
        <fullName evidence="1">Reverse transcriptase Ty1/copia-type domain-containing protein</fullName>
    </recommendedName>
</protein>
<evidence type="ECO:0000259" key="1">
    <source>
        <dbReference type="Pfam" id="PF07727"/>
    </source>
</evidence>
<organism evidence="2 3">
    <name type="scientific">Ustilago hordei</name>
    <name type="common">Barley covered smut fungus</name>
    <dbReference type="NCBI Taxonomy" id="120017"/>
    <lineage>
        <taxon>Eukaryota</taxon>
        <taxon>Fungi</taxon>
        <taxon>Dikarya</taxon>
        <taxon>Basidiomycota</taxon>
        <taxon>Ustilaginomycotina</taxon>
        <taxon>Ustilaginomycetes</taxon>
        <taxon>Ustilaginales</taxon>
        <taxon>Ustilaginaceae</taxon>
        <taxon>Ustilago</taxon>
    </lineage>
</organism>
<evidence type="ECO:0000313" key="2">
    <source>
        <dbReference type="EMBL" id="CCF49957.1"/>
    </source>
</evidence>
<sequence length="329" mass="37627">MQQEGIDFEETFAPVAPLSVIRALLSLAVEHDWEVHQLDITMAYLNSTLKHEIYMKLPEGAKVPKGKAYQVIKGLYSLKQSGQEWNMEFDKVLQQSNFHRLDCAPCIYSRGKGDDFAIVVIYVDDTLIMSPKLEMVKCIKEEIGKKWKMEEGGDVSHFLGIKITRDHEEKTMDLRQTSYIKQLLDKHLDKHRRKSSILLQDILAPETAASTAERKEYLQIVGKLLWLLNGTHADISQAVGVLACYMTQPLKEHYNAAQKVLQYLDDNTATIQVSKDPAQHWKLKHIDTKYHFIRDNVQDGNVKIKYIGTEDNLANIFTKPVGKEVLQCA</sequence>
<accession>I2FSR4</accession>
<dbReference type="eggNOG" id="KOG0017">
    <property type="taxonomic scope" value="Eukaryota"/>
</dbReference>
<keyword evidence="3" id="KW-1185">Reference proteome</keyword>
<feature type="domain" description="Reverse transcriptase Ty1/copia-type" evidence="1">
    <location>
        <begin position="2"/>
        <end position="186"/>
    </location>
</feature>
<dbReference type="SUPFAM" id="SSF56672">
    <property type="entry name" value="DNA/RNA polymerases"/>
    <property type="match status" value="1"/>
</dbReference>
<dbReference type="HOGENOM" id="CLU_001650_21_0_1"/>